<reference evidence="1 2" key="1">
    <citation type="submission" date="2021-04" db="EMBL/GenBank/DDBJ databases">
        <authorList>
            <person name="Ivanova A."/>
        </authorList>
    </citation>
    <scope>NUCLEOTIDE SEQUENCE [LARGE SCALE GENOMIC DNA]</scope>
    <source>
        <strain evidence="1 2">G18</strain>
    </source>
</reference>
<evidence type="ECO:0000313" key="2">
    <source>
        <dbReference type="Proteomes" id="UP000676565"/>
    </source>
</evidence>
<dbReference type="EMBL" id="JAGKQQ010000001">
    <property type="protein sequence ID" value="MBP3954006.1"/>
    <property type="molecule type" value="Genomic_DNA"/>
</dbReference>
<dbReference type="Proteomes" id="UP000676565">
    <property type="component" value="Unassembled WGS sequence"/>
</dbReference>
<comment type="caution">
    <text evidence="1">The sequence shown here is derived from an EMBL/GenBank/DDBJ whole genome shotgun (WGS) entry which is preliminary data.</text>
</comment>
<evidence type="ECO:0000313" key="1">
    <source>
        <dbReference type="EMBL" id="MBP3954006.1"/>
    </source>
</evidence>
<evidence type="ECO:0008006" key="3">
    <source>
        <dbReference type="Google" id="ProtNLM"/>
    </source>
</evidence>
<organism evidence="1 2">
    <name type="scientific">Gemmata palustris</name>
    <dbReference type="NCBI Taxonomy" id="2822762"/>
    <lineage>
        <taxon>Bacteria</taxon>
        <taxon>Pseudomonadati</taxon>
        <taxon>Planctomycetota</taxon>
        <taxon>Planctomycetia</taxon>
        <taxon>Gemmatales</taxon>
        <taxon>Gemmataceae</taxon>
        <taxon>Gemmata</taxon>
    </lineage>
</organism>
<protein>
    <recommendedName>
        <fullName evidence="3">VapC45 PIN like domain-containing protein</fullName>
    </recommendedName>
</protein>
<dbReference type="RefSeq" id="WP_210661706.1">
    <property type="nucleotide sequence ID" value="NZ_JAGKQQ010000001.1"/>
</dbReference>
<accession>A0ABS5BJY3</accession>
<proteinExistence type="predicted"/>
<gene>
    <name evidence="1" type="ORF">J8F10_01670</name>
</gene>
<sequence length="125" mass="13332">MCDYFSQGIKDGDWIPQLAAEGGWVVISSDGAKQSGRGDKLPDLCRAFGITHIVLSPSLHSKRASEKSGAIANLWTQIESAVSAAVPGTRFVLRYKSKKGTNLVSLALVEVPRPPEPSPEVQGAE</sequence>
<keyword evidence="2" id="KW-1185">Reference proteome</keyword>
<name>A0ABS5BJY3_9BACT</name>